<dbReference type="InterPro" id="IPR006636">
    <property type="entry name" value="STI1_HS-bd"/>
</dbReference>
<dbReference type="Gene3D" id="3.10.20.90">
    <property type="entry name" value="Phosphatidylinositol 3-kinase Catalytic Subunit, Chain A, domain 1"/>
    <property type="match status" value="1"/>
</dbReference>
<protein>
    <submittedName>
        <fullName evidence="3">Ubiquilin-1-like protein</fullName>
    </submittedName>
</protein>
<feature type="region of interest" description="Disordered" evidence="1">
    <location>
        <begin position="1"/>
        <end position="35"/>
    </location>
</feature>
<evidence type="ECO:0000259" key="2">
    <source>
        <dbReference type="PROSITE" id="PS50053"/>
    </source>
</evidence>
<comment type="caution">
    <text evidence="3">The sequence shown here is derived from an EMBL/GenBank/DDBJ whole genome shotgun (WGS) entry which is preliminary data.</text>
</comment>
<feature type="compositionally biased region" description="Low complexity" evidence="1">
    <location>
        <begin position="326"/>
        <end position="355"/>
    </location>
</feature>
<dbReference type="PANTHER" id="PTHR10677:SF3">
    <property type="entry name" value="FI07626P-RELATED"/>
    <property type="match status" value="1"/>
</dbReference>
<feature type="region of interest" description="Disordered" evidence="1">
    <location>
        <begin position="112"/>
        <end position="149"/>
    </location>
</feature>
<dbReference type="GO" id="GO:0005829">
    <property type="term" value="C:cytosol"/>
    <property type="evidence" value="ECO:0007669"/>
    <property type="project" value="TreeGrafter"/>
</dbReference>
<feature type="domain" description="Ubiquitin-like" evidence="2">
    <location>
        <begin position="38"/>
        <end position="108"/>
    </location>
</feature>
<organism evidence="3">
    <name type="scientific">Dermatophagoides farinae</name>
    <name type="common">American house dust mite</name>
    <dbReference type="NCBI Taxonomy" id="6954"/>
    <lineage>
        <taxon>Eukaryota</taxon>
        <taxon>Metazoa</taxon>
        <taxon>Ecdysozoa</taxon>
        <taxon>Arthropoda</taxon>
        <taxon>Chelicerata</taxon>
        <taxon>Arachnida</taxon>
        <taxon>Acari</taxon>
        <taxon>Acariformes</taxon>
        <taxon>Sarcoptiformes</taxon>
        <taxon>Astigmata</taxon>
        <taxon>Psoroptidia</taxon>
        <taxon>Analgoidea</taxon>
        <taxon>Pyroglyphidae</taxon>
        <taxon>Dermatophagoidinae</taxon>
        <taxon>Dermatophagoides</taxon>
    </lineage>
</organism>
<evidence type="ECO:0000313" key="3">
    <source>
        <dbReference type="EMBL" id="KAH7643872.1"/>
    </source>
</evidence>
<dbReference type="FunFam" id="3.10.20.90:FF:000095">
    <property type="entry name" value="Ubiquilin 4"/>
    <property type="match status" value="1"/>
</dbReference>
<proteinExistence type="predicted"/>
<dbReference type="InterPro" id="IPR029071">
    <property type="entry name" value="Ubiquitin-like_domsf"/>
</dbReference>
<dbReference type="EMBL" id="SDOV01000002">
    <property type="protein sequence ID" value="KAH7643872.1"/>
    <property type="molecule type" value="Genomic_DNA"/>
</dbReference>
<reference evidence="3" key="1">
    <citation type="submission" date="2020-06" db="EMBL/GenBank/DDBJ databases">
        <authorList>
            <person name="Ji K."/>
            <person name="Li J."/>
        </authorList>
    </citation>
    <scope>NUCLEOTIDE SEQUENCE</scope>
    <source>
        <strain evidence="3">JKM2019</strain>
        <tissue evidence="3">Whole body</tissue>
    </source>
</reference>
<feature type="compositionally biased region" description="Low complexity" evidence="1">
    <location>
        <begin position="23"/>
        <end position="32"/>
    </location>
</feature>
<name>A0A9D4P581_DERFA</name>
<gene>
    <name evidence="3" type="ORF">HUG17_6234</name>
</gene>
<accession>A0A9D4P581</accession>
<dbReference type="Proteomes" id="UP000828236">
    <property type="component" value="Unassembled WGS sequence"/>
</dbReference>
<dbReference type="Pfam" id="PF00240">
    <property type="entry name" value="ubiquitin"/>
    <property type="match status" value="1"/>
</dbReference>
<dbReference type="GO" id="GO:0006511">
    <property type="term" value="P:ubiquitin-dependent protein catabolic process"/>
    <property type="evidence" value="ECO:0007669"/>
    <property type="project" value="TreeGrafter"/>
</dbReference>
<feature type="compositionally biased region" description="Gly residues" evidence="1">
    <location>
        <begin position="379"/>
        <end position="394"/>
    </location>
</feature>
<dbReference type="AlphaFoldDB" id="A0A9D4P581"/>
<feature type="compositionally biased region" description="Polar residues" evidence="1">
    <location>
        <begin position="365"/>
        <end position="376"/>
    </location>
</feature>
<dbReference type="PROSITE" id="PS50053">
    <property type="entry name" value="UBIQUITIN_2"/>
    <property type="match status" value="1"/>
</dbReference>
<dbReference type="PANTHER" id="PTHR10677">
    <property type="entry name" value="UBIQUILIN"/>
    <property type="match status" value="1"/>
</dbReference>
<feature type="compositionally biased region" description="Polar residues" evidence="1">
    <location>
        <begin position="1"/>
        <end position="22"/>
    </location>
</feature>
<dbReference type="SMART" id="SM00213">
    <property type="entry name" value="UBQ"/>
    <property type="match status" value="1"/>
</dbReference>
<dbReference type="InterPro" id="IPR015496">
    <property type="entry name" value="Ubiquilin"/>
</dbReference>
<dbReference type="Gene3D" id="1.10.260.100">
    <property type="match status" value="1"/>
</dbReference>
<dbReference type="GO" id="GO:0031593">
    <property type="term" value="F:polyubiquitin modification-dependent protein binding"/>
    <property type="evidence" value="ECO:0007669"/>
    <property type="project" value="TreeGrafter"/>
</dbReference>
<dbReference type="Pfam" id="PF23195">
    <property type="entry name" value="UBQLN1"/>
    <property type="match status" value="1"/>
</dbReference>
<evidence type="ECO:0000256" key="1">
    <source>
        <dbReference type="SAM" id="MobiDB-lite"/>
    </source>
</evidence>
<dbReference type="SMART" id="SM00727">
    <property type="entry name" value="STI1"/>
    <property type="match status" value="2"/>
</dbReference>
<reference evidence="3" key="2">
    <citation type="journal article" date="2021" name="World Allergy Organ. J.">
        <title>Chromosome-level assembly of Dermatophagoides farinae genome and transcriptome reveals two novel allergens Der f 37 and Der f 39.</title>
        <authorList>
            <person name="Chen J."/>
            <person name="Cai Z."/>
            <person name="Fan D."/>
            <person name="Hu J."/>
            <person name="Hou Y."/>
            <person name="He Y."/>
            <person name="Zhang Z."/>
            <person name="Zhao Z."/>
            <person name="Gao P."/>
            <person name="Hu W."/>
            <person name="Sun J."/>
            <person name="Li J."/>
            <person name="Ji K."/>
        </authorList>
    </citation>
    <scope>NUCLEOTIDE SEQUENCE</scope>
    <source>
        <strain evidence="3">JKM2019</strain>
    </source>
</reference>
<sequence length="421" mass="45163">MSDDNPTTPTKSSEESPNAGENSQSSSSPSSSKSKEMINIIVKTSKEREQFHLANDANVKDLRQMVSERYKVEPHKVCLIFSGKILKDGDTLENHKMKDGYIVHLVIRDVTKTSTSSSGTSSTSNTTSSSSSTTGSTSRPTTESTTTNPDAAASMASMLNMFFGGTPGANNNNVGGAGTLPSAMAMGTGAAGGGANSFDLNQQMMQQMNNPELMRQVMESPFVQNLYSNPDIFRSIIAANPQIQQLIERNPELNHVLSNPEVLRQTFDMMRNPAAFQEMMRSHDRAMSNLESLPGGYNALRRMYTELQEPMLNAAQEQFGVNPFASTNSTSASMSSSSSSSSSSTNTTNTTPSNTENREPLPNPWQRSNPSSTTRPATGVGGGGGGVGGGGGGSPFNLLASNSMQQMMQQMNENPQFYNQY</sequence>
<feature type="compositionally biased region" description="Low complexity" evidence="1">
    <location>
        <begin position="112"/>
        <end position="147"/>
    </location>
</feature>
<dbReference type="InterPro" id="IPR000626">
    <property type="entry name" value="Ubiquitin-like_dom"/>
</dbReference>
<dbReference type="SUPFAM" id="SSF54236">
    <property type="entry name" value="Ubiquitin-like"/>
    <property type="match status" value="1"/>
</dbReference>
<feature type="region of interest" description="Disordered" evidence="1">
    <location>
        <begin position="325"/>
        <end position="399"/>
    </location>
</feature>
<dbReference type="FunFam" id="1.10.260.100:FF:000001">
    <property type="entry name" value="Ubiquilin 1"/>
    <property type="match status" value="1"/>
</dbReference>